<dbReference type="EMBL" id="CP095071">
    <property type="protein sequence ID" value="UOQ85393.1"/>
    <property type="molecule type" value="Genomic_DNA"/>
</dbReference>
<evidence type="ECO:0000256" key="5">
    <source>
        <dbReference type="ARBA" id="ARBA00023014"/>
    </source>
</evidence>
<dbReference type="InterPro" id="IPR006250">
    <property type="entry name" value="Aconitase_put"/>
</dbReference>
<evidence type="ECO:0000313" key="10">
    <source>
        <dbReference type="Proteomes" id="UP000831537"/>
    </source>
</evidence>
<dbReference type="SUPFAM" id="SSF53732">
    <property type="entry name" value="Aconitase iron-sulfur domain"/>
    <property type="match status" value="1"/>
</dbReference>
<gene>
    <name evidence="9" type="ORF">MUN87_00355</name>
</gene>
<dbReference type="InterPro" id="IPR036008">
    <property type="entry name" value="Aconitase_4Fe-4S_dom"/>
</dbReference>
<dbReference type="RefSeq" id="WP_244744371.1">
    <property type="nucleotide sequence ID" value="NZ_CP095071.1"/>
</dbReference>
<comment type="catalytic activity">
    <reaction evidence="6">
        <text>citrate = D-threo-isocitrate</text>
        <dbReference type="Rhea" id="RHEA:10336"/>
        <dbReference type="ChEBI" id="CHEBI:15562"/>
        <dbReference type="ChEBI" id="CHEBI:16947"/>
        <dbReference type="EC" id="4.2.1.3"/>
    </reaction>
</comment>
<dbReference type="Proteomes" id="UP000831537">
    <property type="component" value="Chromosome"/>
</dbReference>
<evidence type="ECO:0000256" key="1">
    <source>
        <dbReference type="ARBA" id="ARBA00011245"/>
    </source>
</evidence>
<keyword evidence="5" id="KW-0411">Iron-sulfur</keyword>
<keyword evidence="3" id="KW-0479">Metal-binding</keyword>
<dbReference type="InterPro" id="IPR015928">
    <property type="entry name" value="Aconitase/3IPM_dehydase_swvl"/>
</dbReference>
<dbReference type="PRINTS" id="PR00415">
    <property type="entry name" value="ACONITASE"/>
</dbReference>
<dbReference type="Gene3D" id="3.20.19.10">
    <property type="entry name" value="Aconitase, domain 4"/>
    <property type="match status" value="1"/>
</dbReference>
<dbReference type="Pfam" id="PF00694">
    <property type="entry name" value="Aconitase_C"/>
    <property type="match status" value="1"/>
</dbReference>
<evidence type="ECO:0000256" key="3">
    <source>
        <dbReference type="ARBA" id="ARBA00022723"/>
    </source>
</evidence>
<keyword evidence="9" id="KW-0456">Lyase</keyword>
<protein>
    <recommendedName>
        <fullName evidence="2">aconitate hydratase</fullName>
        <ecNumber evidence="2">4.2.1.3</ecNumber>
    </recommendedName>
</protein>
<evidence type="ECO:0000256" key="6">
    <source>
        <dbReference type="ARBA" id="ARBA00023501"/>
    </source>
</evidence>
<evidence type="ECO:0000256" key="4">
    <source>
        <dbReference type="ARBA" id="ARBA00023004"/>
    </source>
</evidence>
<dbReference type="SUPFAM" id="SSF52016">
    <property type="entry name" value="LeuD/IlvD-like"/>
    <property type="match status" value="1"/>
</dbReference>
<feature type="domain" description="Aconitase A/isopropylmalate dehydratase small subunit swivel" evidence="8">
    <location>
        <begin position="509"/>
        <end position="578"/>
    </location>
</feature>
<accession>A0ABY4GLZ5</accession>
<dbReference type="NCBIfam" id="NF005558">
    <property type="entry name" value="PRK07229.1"/>
    <property type="match status" value="1"/>
</dbReference>
<proteinExistence type="predicted"/>
<dbReference type="NCBIfam" id="TIGR01342">
    <property type="entry name" value="acon_putative"/>
    <property type="match status" value="1"/>
</dbReference>
<dbReference type="PANTHER" id="PTHR43160:SF3">
    <property type="entry name" value="ACONITATE HYDRATASE, MITOCHONDRIAL"/>
    <property type="match status" value="1"/>
</dbReference>
<dbReference type="InterPro" id="IPR001030">
    <property type="entry name" value="Acoase/IPM_deHydtase_lsu_aba"/>
</dbReference>
<evidence type="ECO:0000259" key="7">
    <source>
        <dbReference type="Pfam" id="PF00330"/>
    </source>
</evidence>
<dbReference type="InterPro" id="IPR050926">
    <property type="entry name" value="Aconitase/IPM_isomerase"/>
</dbReference>
<name>A0ABY4GLZ5_9BACI</name>
<dbReference type="GO" id="GO:0003994">
    <property type="term" value="F:aconitate hydratase activity"/>
    <property type="evidence" value="ECO:0007669"/>
    <property type="project" value="UniProtKB-EC"/>
</dbReference>
<evidence type="ECO:0000313" key="9">
    <source>
        <dbReference type="EMBL" id="UOQ85393.1"/>
    </source>
</evidence>
<evidence type="ECO:0000259" key="8">
    <source>
        <dbReference type="Pfam" id="PF00694"/>
    </source>
</evidence>
<dbReference type="EC" id="4.2.1.3" evidence="2"/>
<feature type="domain" description="Aconitase/3-isopropylmalate dehydratase large subunit alpha/beta/alpha" evidence="7">
    <location>
        <begin position="8"/>
        <end position="407"/>
    </location>
</feature>
<keyword evidence="10" id="KW-1185">Reference proteome</keyword>
<dbReference type="InterPro" id="IPR000573">
    <property type="entry name" value="AconitaseA/IPMdHydase_ssu_swvl"/>
</dbReference>
<dbReference type="Pfam" id="PF00330">
    <property type="entry name" value="Aconitase"/>
    <property type="match status" value="1"/>
</dbReference>
<keyword evidence="4" id="KW-0408">Iron</keyword>
<sequence>MKQNVAQKLIEQHLVSGNMQVGEEIGLKIDQTLTQDATGTMVMLELEAMGIDRVKTEASAQYVDHNLIQEDFRNADDHLFLRSAARKFGIYYSRPGNGVSHPVHMQQLAKPGKTLLGSDSHTCANGCMGMLAIGAGGIDVAMAMAGEPYYVKMPEIMGVKLTGKVPDWVSAKDVILELLRRYDVKGGVGKIIEYYGPGVKKLTAMDRHVIANMGAELGATATVFPSDKEIKKFLKQQGREDDWVELKADRNAKYDIDEHIDLSKLEPLIATPSSPGNVVPVSEVAGETIYQSYIGSSANPGYRDFAIASEIVKGKQIAPGTSLDINPTSRQLLEQLVENGHIANLLSAGARMHQAGCNGCIGMGQAPATGRNSLRTTPRNFPGRSGTKEDSVFLCSPETAAASALHGKITDPRTLEMDYPAIKEPKKFATEGMLEAPARPDDKVELEKGPNITSIPDFEPIKDNFDLPILLKMSDNISTDEILAGGSRVLPYRSNIQRISTFAFEIVDENYYELAMKKRDNGGHMITAGVNYGQGSSREHAALAPRYLGLKVVLVKDFARIHLQNLINFGILPLTFVDESDFDLISENDILEFRNIHETIQTNNTFTIHVKGKDQPIEVRHDLTKRHIDIILQGGIINWIKQKQN</sequence>
<evidence type="ECO:0000256" key="2">
    <source>
        <dbReference type="ARBA" id="ARBA00012926"/>
    </source>
</evidence>
<dbReference type="Gene3D" id="3.30.499.10">
    <property type="entry name" value="Aconitase, domain 3"/>
    <property type="match status" value="2"/>
</dbReference>
<reference evidence="9 10" key="1">
    <citation type="submission" date="2022-04" db="EMBL/GenBank/DDBJ databases">
        <title>Gracilibacillus sp. isolated from saltern.</title>
        <authorList>
            <person name="Won M."/>
            <person name="Lee C.-M."/>
            <person name="Woen H.-Y."/>
            <person name="Kwon S.-W."/>
        </authorList>
    </citation>
    <scope>NUCLEOTIDE SEQUENCE [LARGE SCALE GENOMIC DNA]</scope>
    <source>
        <strain evidence="9 10">SSPM10-3</strain>
    </source>
</reference>
<dbReference type="InterPro" id="IPR015931">
    <property type="entry name" value="Acnase/IPM_dHydase_lsu_aba_1/3"/>
</dbReference>
<dbReference type="PANTHER" id="PTHR43160">
    <property type="entry name" value="ACONITATE HYDRATASE B"/>
    <property type="match status" value="1"/>
</dbReference>
<organism evidence="9 10">
    <name type="scientific">Gracilibacillus salinarum</name>
    <dbReference type="NCBI Taxonomy" id="2932255"/>
    <lineage>
        <taxon>Bacteria</taxon>
        <taxon>Bacillati</taxon>
        <taxon>Bacillota</taxon>
        <taxon>Bacilli</taxon>
        <taxon>Bacillales</taxon>
        <taxon>Bacillaceae</taxon>
        <taxon>Gracilibacillus</taxon>
    </lineage>
</organism>
<comment type="subunit">
    <text evidence="1">Monomer.</text>
</comment>